<protein>
    <submittedName>
        <fullName evidence="2">(rape) hypothetical protein</fullName>
    </submittedName>
</protein>
<name>A0A816Z7I4_BRANA</name>
<keyword evidence="1" id="KW-0812">Transmembrane</keyword>
<sequence length="119" mass="13805">MMVRDSSLHNLSDTSKLDDSFFFDGGERDRTMFLLIQSSRGLCFAREIAETETMTTKKTMVLMEVFIILFLVYLAMIVACMIVAMHDYLYIADVVLQIIMLVLPLFKMLFSRRLSPLFQ</sequence>
<dbReference type="EMBL" id="HG994361">
    <property type="protein sequence ID" value="CAF2182150.1"/>
    <property type="molecule type" value="Genomic_DNA"/>
</dbReference>
<keyword evidence="1" id="KW-1133">Transmembrane helix</keyword>
<evidence type="ECO:0000256" key="1">
    <source>
        <dbReference type="SAM" id="Phobius"/>
    </source>
</evidence>
<dbReference type="AlphaFoldDB" id="A0A816Z7I4"/>
<proteinExistence type="predicted"/>
<feature type="transmembrane region" description="Helical" evidence="1">
    <location>
        <begin position="90"/>
        <end position="110"/>
    </location>
</feature>
<dbReference type="Proteomes" id="UP001295469">
    <property type="component" value="Chromosome A07"/>
</dbReference>
<organism evidence="2">
    <name type="scientific">Brassica napus</name>
    <name type="common">Rape</name>
    <dbReference type="NCBI Taxonomy" id="3708"/>
    <lineage>
        <taxon>Eukaryota</taxon>
        <taxon>Viridiplantae</taxon>
        <taxon>Streptophyta</taxon>
        <taxon>Embryophyta</taxon>
        <taxon>Tracheophyta</taxon>
        <taxon>Spermatophyta</taxon>
        <taxon>Magnoliopsida</taxon>
        <taxon>eudicotyledons</taxon>
        <taxon>Gunneridae</taxon>
        <taxon>Pentapetalae</taxon>
        <taxon>rosids</taxon>
        <taxon>malvids</taxon>
        <taxon>Brassicales</taxon>
        <taxon>Brassicaceae</taxon>
        <taxon>Brassiceae</taxon>
        <taxon>Brassica</taxon>
    </lineage>
</organism>
<keyword evidence="1" id="KW-0472">Membrane</keyword>
<evidence type="ECO:0000313" key="2">
    <source>
        <dbReference type="EMBL" id="CAF2182150.1"/>
    </source>
</evidence>
<accession>A0A816Z7I4</accession>
<feature type="transmembrane region" description="Helical" evidence="1">
    <location>
        <begin position="61"/>
        <end position="84"/>
    </location>
</feature>
<reference evidence="2" key="1">
    <citation type="submission" date="2021-01" db="EMBL/GenBank/DDBJ databases">
        <authorList>
            <consortium name="Genoscope - CEA"/>
            <person name="William W."/>
        </authorList>
    </citation>
    <scope>NUCLEOTIDE SEQUENCE</scope>
</reference>
<gene>
    <name evidence="2" type="ORF">DARMORV10_A07P29550.1</name>
</gene>